<dbReference type="EMBL" id="CAUYUJ010018837">
    <property type="protein sequence ID" value="CAK0886657.1"/>
    <property type="molecule type" value="Genomic_DNA"/>
</dbReference>
<evidence type="ECO:0008006" key="4">
    <source>
        <dbReference type="Google" id="ProtNLM"/>
    </source>
</evidence>
<evidence type="ECO:0000313" key="2">
    <source>
        <dbReference type="EMBL" id="CAK0886657.1"/>
    </source>
</evidence>
<organism evidence="2 3">
    <name type="scientific">Prorocentrum cordatum</name>
    <dbReference type="NCBI Taxonomy" id="2364126"/>
    <lineage>
        <taxon>Eukaryota</taxon>
        <taxon>Sar</taxon>
        <taxon>Alveolata</taxon>
        <taxon>Dinophyceae</taxon>
        <taxon>Prorocentrales</taxon>
        <taxon>Prorocentraceae</taxon>
        <taxon>Prorocentrum</taxon>
    </lineage>
</organism>
<evidence type="ECO:0000313" key="3">
    <source>
        <dbReference type="Proteomes" id="UP001189429"/>
    </source>
</evidence>
<keyword evidence="1" id="KW-0732">Signal</keyword>
<gene>
    <name evidence="2" type="ORF">PCOR1329_LOCUS67951</name>
</gene>
<name>A0ABN9WMD4_9DINO</name>
<accession>A0ABN9WMD4</accession>
<feature type="chain" id="PRO_5046025948" description="GDP-fucose protein O-fucosyltransferase 1" evidence="1">
    <location>
        <begin position="28"/>
        <end position="366"/>
    </location>
</feature>
<evidence type="ECO:0000256" key="1">
    <source>
        <dbReference type="SAM" id="SignalP"/>
    </source>
</evidence>
<dbReference type="Proteomes" id="UP001189429">
    <property type="component" value="Unassembled WGS sequence"/>
</dbReference>
<feature type="signal peptide" evidence="1">
    <location>
        <begin position="1"/>
        <end position="27"/>
    </location>
</feature>
<proteinExistence type="predicted"/>
<sequence>MARGARRAPAALLSLGPVLSWAPGCTALTVAAVLQAGSPPAGPARHAEARTVSALVFDQGECSVCAFHGRAAPRLFIGGRDDGLGNNVAAIIYGMAFARKTGMSFGGVIGGGNVAHGLKVGRIVSDVFGLQKDHLYKKIIPMPAVKVKNLTQLEDLRFNQNVSGDVWLATSLPQGGIEAPRTVDDFLDDEFLQALRAQLLPRLANQKPIAAIRHGRGPVVAMHVRRGDVSAVSYPDRYTKNEFYYELAGRIRAQLPGAEVHVWSETGRSSVPRSFDGFRDRNITVHLDTDVLQAWSHMAQAQVLVMAKSSFSFISAIMNRGCVVCQPWLTRPLKSFTVTALHDRTMPTIADEELSACLARAEPRIA</sequence>
<keyword evidence="3" id="KW-1185">Reference proteome</keyword>
<comment type="caution">
    <text evidence="2">The sequence shown here is derived from an EMBL/GenBank/DDBJ whole genome shotgun (WGS) entry which is preliminary data.</text>
</comment>
<reference evidence="2" key="1">
    <citation type="submission" date="2023-10" db="EMBL/GenBank/DDBJ databases">
        <authorList>
            <person name="Chen Y."/>
            <person name="Shah S."/>
            <person name="Dougan E. K."/>
            <person name="Thang M."/>
            <person name="Chan C."/>
        </authorList>
    </citation>
    <scope>NUCLEOTIDE SEQUENCE [LARGE SCALE GENOMIC DNA]</scope>
</reference>
<protein>
    <recommendedName>
        <fullName evidence="4">GDP-fucose protein O-fucosyltransferase 1</fullName>
    </recommendedName>
</protein>